<dbReference type="Pfam" id="PF13975">
    <property type="entry name" value="gag-asp_proteas"/>
    <property type="match status" value="1"/>
</dbReference>
<sequence length="392" mass="43278">MAKQVAQLQEQLVAANKKMLQIQAQSGNNAQAQQSTTTDIERSQLFVQMAAMIPPLQTKEGKKSLAVGQWLESANQMMNKAQATDRQKVLVVLSKLPPSDQEAFHTYCREHNLDEHSWAVAVSVLMRHYSGTISKLDAEAQRRFLRLPTDSESFEEFLAKFTTLSFQCGDKLEDQHVVRQLAVLLPTAVQQQLILNACVALGRSQFRVASAMDVDALSAGRKATDLLDINKSAHHEISPADQLLVDGHILGHAICTLVDNGSQISVIHPRICKRLRIRTEKLASPQPTRMASGQAYQAAEEYCSIAIEYTEATVNVLCLVLAIAEDVIIGNDWLKHNAGVINCKSDIVEFGPRGKRQIICGNNAPKSLDKAKPLSIHGLELAQKNDEIDEWG</sequence>
<reference evidence="1 2" key="1">
    <citation type="journal article" date="2015" name="Genome Biol. Evol.">
        <title>Phylogenomic analyses indicate that early fungi evolved digesting cell walls of algal ancestors of land plants.</title>
        <authorList>
            <person name="Chang Y."/>
            <person name="Wang S."/>
            <person name="Sekimoto S."/>
            <person name="Aerts A.L."/>
            <person name="Choi C."/>
            <person name="Clum A."/>
            <person name="LaButti K.M."/>
            <person name="Lindquist E.A."/>
            <person name="Yee Ngan C."/>
            <person name="Ohm R.A."/>
            <person name="Salamov A.A."/>
            <person name="Grigoriev I.V."/>
            <person name="Spatafora J.W."/>
            <person name="Berbee M.L."/>
        </authorList>
    </citation>
    <scope>NUCLEOTIDE SEQUENCE [LARGE SCALE GENOMIC DNA]</scope>
    <source>
        <strain evidence="1 2">NRRL 1564</strain>
    </source>
</reference>
<dbReference type="CDD" id="cd00303">
    <property type="entry name" value="retropepsin_like"/>
    <property type="match status" value="1"/>
</dbReference>
<dbReference type="SUPFAM" id="SSF50630">
    <property type="entry name" value="Acid proteases"/>
    <property type="match status" value="1"/>
</dbReference>
<dbReference type="OrthoDB" id="437338at2759"/>
<protein>
    <submittedName>
        <fullName evidence="1">Uncharacterized protein</fullName>
    </submittedName>
</protein>
<keyword evidence="2" id="KW-1185">Reference proteome</keyword>
<dbReference type="EMBL" id="KZ303545">
    <property type="protein sequence ID" value="PIA13177.1"/>
    <property type="molecule type" value="Genomic_DNA"/>
</dbReference>
<accession>A0A2G5B387</accession>
<proteinExistence type="predicted"/>
<organism evidence="1 2">
    <name type="scientific">Coemansia reversa (strain ATCC 12441 / NRRL 1564)</name>
    <dbReference type="NCBI Taxonomy" id="763665"/>
    <lineage>
        <taxon>Eukaryota</taxon>
        <taxon>Fungi</taxon>
        <taxon>Fungi incertae sedis</taxon>
        <taxon>Zoopagomycota</taxon>
        <taxon>Kickxellomycotina</taxon>
        <taxon>Kickxellomycetes</taxon>
        <taxon>Kickxellales</taxon>
        <taxon>Kickxellaceae</taxon>
        <taxon>Coemansia</taxon>
    </lineage>
</organism>
<evidence type="ECO:0000313" key="1">
    <source>
        <dbReference type="EMBL" id="PIA13177.1"/>
    </source>
</evidence>
<dbReference type="InterPro" id="IPR021109">
    <property type="entry name" value="Peptidase_aspartic_dom_sf"/>
</dbReference>
<name>A0A2G5B387_COERN</name>
<dbReference type="AlphaFoldDB" id="A0A2G5B387"/>
<dbReference type="Gene3D" id="2.40.70.10">
    <property type="entry name" value="Acid Proteases"/>
    <property type="match status" value="1"/>
</dbReference>
<evidence type="ECO:0000313" key="2">
    <source>
        <dbReference type="Proteomes" id="UP000242474"/>
    </source>
</evidence>
<dbReference type="Proteomes" id="UP000242474">
    <property type="component" value="Unassembled WGS sequence"/>
</dbReference>
<gene>
    <name evidence="1" type="ORF">COEREDRAFT_11726</name>
</gene>